<dbReference type="AlphaFoldDB" id="A0A223NTI8"/>
<accession>A0A223NTI8</accession>
<proteinExistence type="predicted"/>
<evidence type="ECO:0000313" key="2">
    <source>
        <dbReference type="Proteomes" id="UP000215002"/>
    </source>
</evidence>
<reference evidence="1 2" key="1">
    <citation type="submission" date="2017-08" db="EMBL/GenBank/DDBJ databases">
        <title>Complete genome sequence of Mucilaginibacter sp. strain BJC16-A31.</title>
        <authorList>
            <consortium name="Henan University of Science and Technology"/>
            <person name="You X."/>
        </authorList>
    </citation>
    <scope>NUCLEOTIDE SEQUENCE [LARGE SCALE GENOMIC DNA]</scope>
    <source>
        <strain evidence="1 2">BJC16-A31</strain>
    </source>
</reference>
<organism evidence="1 2">
    <name type="scientific">Mucilaginibacter xinganensis</name>
    <dbReference type="NCBI Taxonomy" id="1234841"/>
    <lineage>
        <taxon>Bacteria</taxon>
        <taxon>Pseudomonadati</taxon>
        <taxon>Bacteroidota</taxon>
        <taxon>Sphingobacteriia</taxon>
        <taxon>Sphingobacteriales</taxon>
        <taxon>Sphingobacteriaceae</taxon>
        <taxon>Mucilaginibacter</taxon>
    </lineage>
</organism>
<name>A0A223NTI8_9SPHI</name>
<evidence type="ECO:0000313" key="1">
    <source>
        <dbReference type="EMBL" id="ASU33080.1"/>
    </source>
</evidence>
<keyword evidence="2" id="KW-1185">Reference proteome</keyword>
<protein>
    <submittedName>
        <fullName evidence="1">Uncharacterized protein</fullName>
    </submittedName>
</protein>
<sequence>MIHLMDINIEERNLGLFVGNILVKVFKCRVGAAAAIFNYIRDRLPIINAGFASNDNSPIIK</sequence>
<dbReference type="EMBL" id="CP022743">
    <property type="protein sequence ID" value="ASU33080.1"/>
    <property type="molecule type" value="Genomic_DNA"/>
</dbReference>
<dbReference type="Proteomes" id="UP000215002">
    <property type="component" value="Chromosome"/>
</dbReference>
<dbReference type="KEGG" id="muc:MuYL_1180"/>
<gene>
    <name evidence="1" type="ORF">MuYL_1180</name>
</gene>